<dbReference type="InterPro" id="IPR003690">
    <property type="entry name" value="MTERF"/>
</dbReference>
<dbReference type="Proteomes" id="UP001153076">
    <property type="component" value="Unassembled WGS sequence"/>
</dbReference>
<gene>
    <name evidence="4" type="ORF">Cgig2_010469</name>
</gene>
<dbReference type="PANTHER" id="PTHR13068">
    <property type="entry name" value="CGI-12 PROTEIN-RELATED"/>
    <property type="match status" value="1"/>
</dbReference>
<dbReference type="InterPro" id="IPR038538">
    <property type="entry name" value="MTERF_sf"/>
</dbReference>
<protein>
    <submittedName>
        <fullName evidence="4">Uncharacterized protein</fullName>
    </submittedName>
</protein>
<evidence type="ECO:0000256" key="1">
    <source>
        <dbReference type="ARBA" id="ARBA00007692"/>
    </source>
</evidence>
<keyword evidence="2" id="KW-0804">Transcription</keyword>
<comment type="similarity">
    <text evidence="1">Belongs to the mTERF family.</text>
</comment>
<dbReference type="Gene3D" id="1.25.70.10">
    <property type="entry name" value="Transcription termination factor 3, mitochondrial"/>
    <property type="match status" value="1"/>
</dbReference>
<dbReference type="Pfam" id="PF02536">
    <property type="entry name" value="mTERF"/>
    <property type="match status" value="1"/>
</dbReference>
<evidence type="ECO:0000256" key="3">
    <source>
        <dbReference type="ARBA" id="ARBA00022946"/>
    </source>
</evidence>
<keyword evidence="2" id="KW-0805">Transcription regulation</keyword>
<keyword evidence="3" id="KW-0809">Transit peptide</keyword>
<sequence length="173" mass="20007">MLIRVEEKFRIPRSSRMVLHGVQLLANDCERNIESKFQVLKSFGWTQPDIVEIMRRNPNCFRLSTGKIRKSLDFLRKGLGYEPKYVISNVCLLTCSLERRLVPRCRTLMVLKEKGLARQNYPFSSAVKLTGPEFLTKFVLPFKDVHQFYDKQTNIRVGALTQGSTDACFSGER</sequence>
<dbReference type="AlphaFoldDB" id="A0A9Q1K0G3"/>
<accession>A0A9Q1K0G3</accession>
<dbReference type="GO" id="GO:0006353">
    <property type="term" value="P:DNA-templated transcription termination"/>
    <property type="evidence" value="ECO:0007669"/>
    <property type="project" value="UniProtKB-KW"/>
</dbReference>
<dbReference type="GO" id="GO:0003676">
    <property type="term" value="F:nucleic acid binding"/>
    <property type="evidence" value="ECO:0007669"/>
    <property type="project" value="InterPro"/>
</dbReference>
<name>A0A9Q1K0G3_9CARY</name>
<comment type="caution">
    <text evidence="4">The sequence shown here is derived from an EMBL/GenBank/DDBJ whole genome shotgun (WGS) entry which is preliminary data.</text>
</comment>
<proteinExistence type="inferred from homology"/>
<organism evidence="4 5">
    <name type="scientific">Carnegiea gigantea</name>
    <dbReference type="NCBI Taxonomy" id="171969"/>
    <lineage>
        <taxon>Eukaryota</taxon>
        <taxon>Viridiplantae</taxon>
        <taxon>Streptophyta</taxon>
        <taxon>Embryophyta</taxon>
        <taxon>Tracheophyta</taxon>
        <taxon>Spermatophyta</taxon>
        <taxon>Magnoliopsida</taxon>
        <taxon>eudicotyledons</taxon>
        <taxon>Gunneridae</taxon>
        <taxon>Pentapetalae</taxon>
        <taxon>Caryophyllales</taxon>
        <taxon>Cactineae</taxon>
        <taxon>Cactaceae</taxon>
        <taxon>Cactoideae</taxon>
        <taxon>Echinocereeae</taxon>
        <taxon>Carnegiea</taxon>
    </lineage>
</organism>
<evidence type="ECO:0000313" key="5">
    <source>
        <dbReference type="Proteomes" id="UP001153076"/>
    </source>
</evidence>
<keyword evidence="5" id="KW-1185">Reference proteome</keyword>
<dbReference type="EMBL" id="JAKOGI010000489">
    <property type="protein sequence ID" value="KAJ8434259.1"/>
    <property type="molecule type" value="Genomic_DNA"/>
</dbReference>
<keyword evidence="2" id="KW-0806">Transcription termination</keyword>
<dbReference type="SMART" id="SM00733">
    <property type="entry name" value="Mterf"/>
    <property type="match status" value="3"/>
</dbReference>
<reference evidence="4" key="1">
    <citation type="submission" date="2022-04" db="EMBL/GenBank/DDBJ databases">
        <title>Carnegiea gigantea Genome sequencing and assembly v2.</title>
        <authorList>
            <person name="Copetti D."/>
            <person name="Sanderson M.J."/>
            <person name="Burquez A."/>
            <person name="Wojciechowski M.F."/>
        </authorList>
    </citation>
    <scope>NUCLEOTIDE SEQUENCE</scope>
    <source>
        <strain evidence="4">SGP5-SGP5p</strain>
        <tissue evidence="4">Aerial part</tissue>
    </source>
</reference>
<evidence type="ECO:0000313" key="4">
    <source>
        <dbReference type="EMBL" id="KAJ8434259.1"/>
    </source>
</evidence>
<evidence type="ECO:0000256" key="2">
    <source>
        <dbReference type="ARBA" id="ARBA00022472"/>
    </source>
</evidence>
<dbReference type="OrthoDB" id="637682at2759"/>
<dbReference type="PANTHER" id="PTHR13068:SF231">
    <property type="entry name" value="TRANSCRIPTION TERMINATION FACTOR MTERF2, CHLOROPLASTIC-LIKE"/>
    <property type="match status" value="1"/>
</dbReference>